<dbReference type="OMA" id="SNPKMFT"/>
<gene>
    <name evidence="2" type="ORF">CIP107547_00652</name>
</gene>
<evidence type="ECO:0000313" key="2">
    <source>
        <dbReference type="EMBL" id="CAB0589077.1"/>
    </source>
</evidence>
<dbReference type="Pfam" id="PF06293">
    <property type="entry name" value="Kdo"/>
    <property type="match status" value="1"/>
</dbReference>
<sequence length="417" mass="47240">MFTPQPSMQITNGTIAPALLQLPWSVPLEDWPDDVLASLPRGISRHTVRFVNVDGHVFAIKEIGQKAAYHEYKMLRDLNRLGAPSVQPLAVITGRVDATGQPLTPALVTEHLSFSLPYRAVFSQTSVSRSMRPETATRMIDSIALLLVRLHLLNFFWGDVSLSNTLFRRDADAFSGYLVDAETGDLQPQLSEQRRLYDVEIARVNIIGELMDLQAGGLLPSDVDAIEVGNRIAEKYELLWEELTGEQTINASEAWRVQQRIERLNDLGFDVSELKLKPAQVEGTEMLQMRPRVVDAGHHHRALMRMTGLDVQERQARRIINAIETYRAVNHKEHIPLNQVAHEWLTNVFEPTLASIPAEFASRLQPAQLFHEIVEHQWYLSEECGHEVPLHEATQSYIQTILPNRPDEKHVLDNNVS</sequence>
<dbReference type="KEGG" id="cdi:DIP0538"/>
<proteinExistence type="predicted"/>
<dbReference type="EMBL" id="CADDAV010000009">
    <property type="protein sequence ID" value="CAB0589077.1"/>
    <property type="molecule type" value="Genomic_DNA"/>
</dbReference>
<evidence type="ECO:0000259" key="1">
    <source>
        <dbReference type="Pfam" id="PF13224"/>
    </source>
</evidence>
<protein>
    <recommendedName>
        <fullName evidence="1">DUF4032 domain-containing protein</fullName>
    </recommendedName>
</protein>
<reference evidence="2 3" key="1">
    <citation type="submission" date="2020-02" db="EMBL/GenBank/DDBJ databases">
        <authorList>
            <person name="Brisse S."/>
        </authorList>
    </citation>
    <scope>NUCLEOTIDE SEQUENCE [LARGE SCALE GENOMIC DNA]</scope>
    <source>
        <strain evidence="2">CIP107547</strain>
    </source>
</reference>
<dbReference type="Pfam" id="PF13224">
    <property type="entry name" value="DUF4032"/>
    <property type="match status" value="1"/>
</dbReference>
<evidence type="ECO:0000313" key="3">
    <source>
        <dbReference type="Proteomes" id="UP000480222"/>
    </source>
</evidence>
<dbReference type="AlphaFoldDB" id="A0A2T1BUY3"/>
<comment type="caution">
    <text evidence="2">The sequence shown here is derived from an EMBL/GenBank/DDBJ whole genome shotgun (WGS) entry which is preliminary data.</text>
</comment>
<dbReference type="OrthoDB" id="1550523at2"/>
<name>A0A2T1BUY3_CORDP</name>
<dbReference type="SUPFAM" id="SSF56112">
    <property type="entry name" value="Protein kinase-like (PK-like)"/>
    <property type="match status" value="1"/>
</dbReference>
<accession>A0A2T1BUY3</accession>
<feature type="domain" description="DUF4032" evidence="1">
    <location>
        <begin position="239"/>
        <end position="402"/>
    </location>
</feature>
<dbReference type="InterPro" id="IPR025111">
    <property type="entry name" value="DUF4032"/>
</dbReference>
<dbReference type="InterPro" id="IPR011009">
    <property type="entry name" value="Kinase-like_dom_sf"/>
</dbReference>
<dbReference type="RefSeq" id="WP_010934366.1">
    <property type="nucleotide sequence ID" value="NZ_CABVGJ010000002.1"/>
</dbReference>
<organism evidence="2 3">
    <name type="scientific">Corynebacterium diphtheriae</name>
    <dbReference type="NCBI Taxonomy" id="1717"/>
    <lineage>
        <taxon>Bacteria</taxon>
        <taxon>Bacillati</taxon>
        <taxon>Actinomycetota</taxon>
        <taxon>Actinomycetes</taxon>
        <taxon>Mycobacteriales</taxon>
        <taxon>Corynebacteriaceae</taxon>
        <taxon>Corynebacterium</taxon>
    </lineage>
</organism>
<dbReference type="Proteomes" id="UP000480222">
    <property type="component" value="Unassembled WGS sequence"/>
</dbReference>